<keyword evidence="1" id="KW-0812">Transmembrane</keyword>
<feature type="transmembrane region" description="Helical" evidence="1">
    <location>
        <begin position="12"/>
        <end position="31"/>
    </location>
</feature>
<evidence type="ECO:0000313" key="3">
    <source>
        <dbReference type="Proteomes" id="UP000219412"/>
    </source>
</evidence>
<organism evidence="2 3">
    <name type="scientific">Salinicoccus kekensis</name>
    <dbReference type="NCBI Taxonomy" id="714307"/>
    <lineage>
        <taxon>Bacteria</taxon>
        <taxon>Bacillati</taxon>
        <taxon>Bacillota</taxon>
        <taxon>Bacilli</taxon>
        <taxon>Bacillales</taxon>
        <taxon>Staphylococcaceae</taxon>
        <taxon>Salinicoccus</taxon>
    </lineage>
</organism>
<dbReference type="Proteomes" id="UP000219412">
    <property type="component" value="Unassembled WGS sequence"/>
</dbReference>
<accession>A0A285UPU6</accession>
<dbReference type="EMBL" id="OBQF01000005">
    <property type="protein sequence ID" value="SOC43852.1"/>
    <property type="molecule type" value="Genomic_DNA"/>
</dbReference>
<protein>
    <submittedName>
        <fullName evidence="2">Uncharacterized protein</fullName>
    </submittedName>
</protein>
<sequence length="53" mass="6249">MFMMDAFPISGWLILILPPILMIGSVAIWYAREVKMEKLENDLFRKKYDDKGL</sequence>
<keyword evidence="3" id="KW-1185">Reference proteome</keyword>
<gene>
    <name evidence="2" type="ORF">SAMN05878391_2133</name>
</gene>
<proteinExistence type="predicted"/>
<dbReference type="AlphaFoldDB" id="A0A285UPU6"/>
<keyword evidence="1" id="KW-1133">Transmembrane helix</keyword>
<name>A0A285UPU6_9STAP</name>
<reference evidence="3" key="1">
    <citation type="submission" date="2017-08" db="EMBL/GenBank/DDBJ databases">
        <authorList>
            <person name="Varghese N."/>
            <person name="Submissions S."/>
        </authorList>
    </citation>
    <scope>NUCLEOTIDE SEQUENCE [LARGE SCALE GENOMIC DNA]</scope>
    <source>
        <strain evidence="3">DSM 23173</strain>
    </source>
</reference>
<evidence type="ECO:0000256" key="1">
    <source>
        <dbReference type="SAM" id="Phobius"/>
    </source>
</evidence>
<keyword evidence="1" id="KW-0472">Membrane</keyword>
<evidence type="ECO:0000313" key="2">
    <source>
        <dbReference type="EMBL" id="SOC43852.1"/>
    </source>
</evidence>